<evidence type="ECO:0000256" key="8">
    <source>
        <dbReference type="ARBA" id="ARBA00022692"/>
    </source>
</evidence>
<comment type="function">
    <text evidence="1">Component of the ubiquinol-cytochrome c reductase complex (complex III or cytochrome b-c1 complex), which is a respiratory chain that generates an electrochemical potential coupled to ATP synthesis.</text>
</comment>
<evidence type="ECO:0000256" key="19">
    <source>
        <dbReference type="RuleBase" id="RU004494"/>
    </source>
</evidence>
<keyword evidence="23" id="KW-1185">Reference proteome</keyword>
<accession>A0A1N6G2L7</accession>
<dbReference type="Gene3D" id="1.20.5.510">
    <property type="entry name" value="Single helix bin"/>
    <property type="match status" value="1"/>
</dbReference>
<dbReference type="GO" id="GO:0005886">
    <property type="term" value="C:plasma membrane"/>
    <property type="evidence" value="ECO:0007669"/>
    <property type="project" value="UniProtKB-SubCell"/>
</dbReference>
<evidence type="ECO:0000256" key="14">
    <source>
        <dbReference type="ARBA" id="ARBA00023004"/>
    </source>
</evidence>
<keyword evidence="12 19" id="KW-0249">Electron transport</keyword>
<comment type="subunit">
    <text evidence="3 20">The main subunits of complex b-c1 are: cytochrome b, cytochrome c1 and the Rieske protein.</text>
</comment>
<feature type="domain" description="Rieske" evidence="21">
    <location>
        <begin position="87"/>
        <end position="192"/>
    </location>
</feature>
<dbReference type="PANTHER" id="PTHR10134">
    <property type="entry name" value="CYTOCHROME B-C1 COMPLEX SUBUNIT RIESKE, MITOCHONDRIAL"/>
    <property type="match status" value="1"/>
</dbReference>
<dbReference type="PRINTS" id="PR00162">
    <property type="entry name" value="RIESKE"/>
</dbReference>
<dbReference type="EC" id="7.1.1.8" evidence="4 19"/>
<dbReference type="STRING" id="364032.SAMN05443662_1164"/>
<evidence type="ECO:0000256" key="4">
    <source>
        <dbReference type="ARBA" id="ARBA00012951"/>
    </source>
</evidence>
<dbReference type="GO" id="GO:0046872">
    <property type="term" value="F:metal ion binding"/>
    <property type="evidence" value="ECO:0007669"/>
    <property type="project" value="UniProtKB-KW"/>
</dbReference>
<sequence length="203" mass="22210">MREQKTVDVDIKRRRMLVAATGVMGAIGATFLATPFVASWEPSERAKALGAPVDVDISKLEDGQLLTVNWRGKPVWVLKRTPEMLATLDKVESELRDPDSNESIQPPYCKNNYRAIKPEMFVAVGVCTHLGCAPLFKPDPGDADLGSDWPGGFFCPCHGSRFDLAGRVFKAVPAPTNLEIPPHHYRSATLIRVGEDPKEGGQA</sequence>
<evidence type="ECO:0000256" key="7">
    <source>
        <dbReference type="ARBA" id="ARBA00022475"/>
    </source>
</evidence>
<evidence type="ECO:0000256" key="16">
    <source>
        <dbReference type="ARBA" id="ARBA00023136"/>
    </source>
</evidence>
<evidence type="ECO:0000313" key="22">
    <source>
        <dbReference type="EMBL" id="SIO01758.1"/>
    </source>
</evidence>
<dbReference type="InterPro" id="IPR005805">
    <property type="entry name" value="Rieske_Fe-S_prot_C"/>
</dbReference>
<keyword evidence="7" id="KW-1003">Cell membrane</keyword>
<gene>
    <name evidence="22" type="ORF">SAMN05443662_1164</name>
</gene>
<keyword evidence="10" id="KW-0479">Metal-binding</keyword>
<dbReference type="PROSITE" id="PS51296">
    <property type="entry name" value="RIESKE"/>
    <property type="match status" value="1"/>
</dbReference>
<dbReference type="AlphaFoldDB" id="A0A1N6G2L7"/>
<dbReference type="NCBIfam" id="TIGR01416">
    <property type="entry name" value="Rieske_proteo"/>
    <property type="match status" value="1"/>
</dbReference>
<evidence type="ECO:0000256" key="20">
    <source>
        <dbReference type="RuleBase" id="RU004497"/>
    </source>
</evidence>
<dbReference type="InterPro" id="IPR019470">
    <property type="entry name" value="Ubiq_cytC_Rdtase_Fe-S_su_TAT"/>
</dbReference>
<protein>
    <recommendedName>
        <fullName evidence="5 19">Ubiquinol-cytochrome c reductase iron-sulfur subunit</fullName>
        <ecNumber evidence="4 19">7.1.1.8</ecNumber>
    </recommendedName>
</protein>
<evidence type="ECO:0000256" key="1">
    <source>
        <dbReference type="ARBA" id="ARBA00002444"/>
    </source>
</evidence>
<organism evidence="22 23">
    <name type="scientific">Sulfurivirga caldicuralii</name>
    <dbReference type="NCBI Taxonomy" id="364032"/>
    <lineage>
        <taxon>Bacteria</taxon>
        <taxon>Pseudomonadati</taxon>
        <taxon>Pseudomonadota</taxon>
        <taxon>Gammaproteobacteria</taxon>
        <taxon>Thiotrichales</taxon>
        <taxon>Piscirickettsiaceae</taxon>
        <taxon>Sulfurivirga</taxon>
    </lineage>
</organism>
<comment type="catalytic activity">
    <reaction evidence="18 19">
        <text>a quinol + 2 Fe(III)-[cytochrome c](out) = a quinone + 2 Fe(II)-[cytochrome c](out) + 2 H(+)(out)</text>
        <dbReference type="Rhea" id="RHEA:11484"/>
        <dbReference type="Rhea" id="RHEA-COMP:10350"/>
        <dbReference type="Rhea" id="RHEA-COMP:14399"/>
        <dbReference type="ChEBI" id="CHEBI:15378"/>
        <dbReference type="ChEBI" id="CHEBI:24646"/>
        <dbReference type="ChEBI" id="CHEBI:29033"/>
        <dbReference type="ChEBI" id="CHEBI:29034"/>
        <dbReference type="ChEBI" id="CHEBI:132124"/>
        <dbReference type="EC" id="7.1.1.8"/>
    </reaction>
</comment>
<comment type="cofactor">
    <cofactor evidence="19">
        <name>[2Fe-2S] cluster</name>
        <dbReference type="ChEBI" id="CHEBI:190135"/>
    </cofactor>
    <text evidence="19">Binds 1 [2Fe-2S] cluster per subunit.</text>
</comment>
<keyword evidence="11" id="KW-1278">Translocase</keyword>
<dbReference type="EMBL" id="FSRE01000003">
    <property type="protein sequence ID" value="SIO01758.1"/>
    <property type="molecule type" value="Genomic_DNA"/>
</dbReference>
<dbReference type="RefSeq" id="WP_074201460.1">
    <property type="nucleotide sequence ID" value="NZ_FSRE01000003.1"/>
</dbReference>
<evidence type="ECO:0000256" key="18">
    <source>
        <dbReference type="ARBA" id="ARBA00029351"/>
    </source>
</evidence>
<dbReference type="Proteomes" id="UP000198461">
    <property type="component" value="Unassembled WGS sequence"/>
</dbReference>
<evidence type="ECO:0000256" key="12">
    <source>
        <dbReference type="ARBA" id="ARBA00022982"/>
    </source>
</evidence>
<dbReference type="GO" id="GO:0051537">
    <property type="term" value="F:2 iron, 2 sulfur cluster binding"/>
    <property type="evidence" value="ECO:0007669"/>
    <property type="project" value="UniProtKB-KW"/>
</dbReference>
<keyword evidence="6 19" id="KW-0813">Transport</keyword>
<dbReference type="InterPro" id="IPR036922">
    <property type="entry name" value="Rieske_2Fe-2S_sf"/>
</dbReference>
<keyword evidence="14" id="KW-0408">Iron</keyword>
<dbReference type="InterPro" id="IPR017941">
    <property type="entry name" value="Rieske_2Fe-2S"/>
</dbReference>
<reference evidence="22 23" key="1">
    <citation type="submission" date="2016-11" db="EMBL/GenBank/DDBJ databases">
        <authorList>
            <person name="Jaros S."/>
            <person name="Januszkiewicz K."/>
            <person name="Wedrychowicz H."/>
        </authorList>
    </citation>
    <scope>NUCLEOTIDE SEQUENCE [LARGE SCALE GENOMIC DNA]</scope>
    <source>
        <strain evidence="22 23">DSM 17737</strain>
    </source>
</reference>
<keyword evidence="17" id="KW-1015">Disulfide bond</keyword>
<dbReference type="OrthoDB" id="9767869at2"/>
<evidence type="ECO:0000256" key="11">
    <source>
        <dbReference type="ARBA" id="ARBA00022967"/>
    </source>
</evidence>
<dbReference type="InterPro" id="IPR014349">
    <property type="entry name" value="Rieske_Fe-S_prot"/>
</dbReference>
<keyword evidence="13 19" id="KW-1133">Transmembrane helix</keyword>
<keyword evidence="15" id="KW-0411">Iron-sulfur</keyword>
<evidence type="ECO:0000256" key="5">
    <source>
        <dbReference type="ARBA" id="ARBA00019816"/>
    </source>
</evidence>
<evidence type="ECO:0000313" key="23">
    <source>
        <dbReference type="Proteomes" id="UP000198461"/>
    </source>
</evidence>
<evidence type="ECO:0000256" key="6">
    <source>
        <dbReference type="ARBA" id="ARBA00022448"/>
    </source>
</evidence>
<dbReference type="Pfam" id="PF10399">
    <property type="entry name" value="UCR_Fe-S_N"/>
    <property type="match status" value="1"/>
</dbReference>
<name>A0A1N6G2L7_9GAMM</name>
<evidence type="ECO:0000256" key="9">
    <source>
        <dbReference type="ARBA" id="ARBA00022714"/>
    </source>
</evidence>
<dbReference type="CDD" id="cd03470">
    <property type="entry name" value="Rieske_cytochrome_bc1"/>
    <property type="match status" value="1"/>
</dbReference>
<evidence type="ECO:0000256" key="2">
    <source>
        <dbReference type="ARBA" id="ARBA00004162"/>
    </source>
</evidence>
<dbReference type="InterPro" id="IPR006317">
    <property type="entry name" value="Ubiquinol_cyt_c_Rdtase_Fe-S-su"/>
</dbReference>
<evidence type="ECO:0000259" key="21">
    <source>
        <dbReference type="PROSITE" id="PS51296"/>
    </source>
</evidence>
<keyword evidence="16 19" id="KW-0472">Membrane</keyword>
<evidence type="ECO:0000256" key="3">
    <source>
        <dbReference type="ARBA" id="ARBA00011649"/>
    </source>
</evidence>
<dbReference type="Pfam" id="PF00355">
    <property type="entry name" value="Rieske"/>
    <property type="match status" value="1"/>
</dbReference>
<dbReference type="SUPFAM" id="SSF50022">
    <property type="entry name" value="ISP domain"/>
    <property type="match status" value="1"/>
</dbReference>
<dbReference type="Gene3D" id="2.102.10.10">
    <property type="entry name" value="Rieske [2Fe-2S] iron-sulphur domain"/>
    <property type="match status" value="1"/>
</dbReference>
<evidence type="ECO:0000256" key="17">
    <source>
        <dbReference type="ARBA" id="ARBA00023157"/>
    </source>
</evidence>
<evidence type="ECO:0000256" key="15">
    <source>
        <dbReference type="ARBA" id="ARBA00023014"/>
    </source>
</evidence>
<dbReference type="GO" id="GO:0008121">
    <property type="term" value="F:quinol-cytochrome-c reductase activity"/>
    <property type="evidence" value="ECO:0007669"/>
    <property type="project" value="UniProtKB-EC"/>
</dbReference>
<comment type="miscellaneous">
    <text evidence="19">The Rieske protein is a high potential 2Fe-2S protein.</text>
</comment>
<comment type="subcellular location">
    <subcellularLocation>
        <location evidence="2">Cell membrane</location>
        <topology evidence="2">Single-pass membrane protein</topology>
    </subcellularLocation>
</comment>
<proteinExistence type="predicted"/>
<keyword evidence="9" id="KW-0001">2Fe-2S</keyword>
<feature type="transmembrane region" description="Helical" evidence="19">
    <location>
        <begin position="16"/>
        <end position="38"/>
    </location>
</feature>
<evidence type="ECO:0000256" key="10">
    <source>
        <dbReference type="ARBA" id="ARBA00022723"/>
    </source>
</evidence>
<evidence type="ECO:0000256" key="13">
    <source>
        <dbReference type="ARBA" id="ARBA00022989"/>
    </source>
</evidence>
<keyword evidence="8 19" id="KW-0812">Transmembrane</keyword>